<reference evidence="2 3" key="1">
    <citation type="submission" date="2015-10" db="EMBL/GenBank/DDBJ databases">
        <title>Full genome of DAOMC 229536 Phialocephala scopiformis, a fungal endophyte of spruce producing the potent anti-insectan compound rugulosin.</title>
        <authorList>
            <consortium name="DOE Joint Genome Institute"/>
            <person name="Walker A.K."/>
            <person name="Frasz S.L."/>
            <person name="Seifert K.A."/>
            <person name="Miller J.D."/>
            <person name="Mondo S.J."/>
            <person name="Labutti K."/>
            <person name="Lipzen A."/>
            <person name="Dockter R."/>
            <person name="Kennedy M."/>
            <person name="Grigoriev I.V."/>
            <person name="Spatafora J.W."/>
        </authorList>
    </citation>
    <scope>NUCLEOTIDE SEQUENCE [LARGE SCALE GENOMIC DNA]</scope>
    <source>
        <strain evidence="2 3">CBS 120377</strain>
    </source>
</reference>
<dbReference type="GeneID" id="28823098"/>
<evidence type="ECO:0000259" key="1">
    <source>
        <dbReference type="Pfam" id="PF20150"/>
    </source>
</evidence>
<dbReference type="EMBL" id="KQ947424">
    <property type="protein sequence ID" value="KUJ12651.1"/>
    <property type="molecule type" value="Genomic_DNA"/>
</dbReference>
<accession>A0A194WXE6</accession>
<dbReference type="Pfam" id="PF20150">
    <property type="entry name" value="2EXR"/>
    <property type="match status" value="1"/>
</dbReference>
<dbReference type="PANTHER" id="PTHR35910">
    <property type="entry name" value="2EXR DOMAIN-CONTAINING PROTEIN"/>
    <property type="match status" value="1"/>
</dbReference>
<proteinExistence type="predicted"/>
<dbReference type="PANTHER" id="PTHR35910:SF6">
    <property type="entry name" value="2EXR DOMAIN-CONTAINING PROTEIN"/>
    <property type="match status" value="1"/>
</dbReference>
<dbReference type="InParanoid" id="A0A194WXE6"/>
<organism evidence="2 3">
    <name type="scientific">Mollisia scopiformis</name>
    <name type="common">Conifer needle endophyte fungus</name>
    <name type="synonym">Phialocephala scopiformis</name>
    <dbReference type="NCBI Taxonomy" id="149040"/>
    <lineage>
        <taxon>Eukaryota</taxon>
        <taxon>Fungi</taxon>
        <taxon>Dikarya</taxon>
        <taxon>Ascomycota</taxon>
        <taxon>Pezizomycotina</taxon>
        <taxon>Leotiomycetes</taxon>
        <taxon>Helotiales</taxon>
        <taxon>Mollisiaceae</taxon>
        <taxon>Mollisia</taxon>
    </lineage>
</organism>
<dbReference type="InterPro" id="IPR045518">
    <property type="entry name" value="2EXR"/>
</dbReference>
<keyword evidence="3" id="KW-1185">Reference proteome</keyword>
<name>A0A194WXE6_MOLSC</name>
<dbReference type="Proteomes" id="UP000070700">
    <property type="component" value="Unassembled WGS sequence"/>
</dbReference>
<dbReference type="RefSeq" id="XP_018067006.1">
    <property type="nucleotide sequence ID" value="XM_018213372.1"/>
</dbReference>
<protein>
    <recommendedName>
        <fullName evidence="1">2EXR domain-containing protein</fullName>
    </recommendedName>
</protein>
<sequence>MANILATTTSTSDNSPIMPFPRASIIYPSLLERKAQEILETTSDSDAADTITANPHPQLTHFQTLLATFPPINRRYISLEVMPGDRARMFDGEPLAENSQEFPLFPKLPLELRLRIWKFTMVPRMVRFEPGGGKALGAMNANRESRREIRKHYRLCINYCDRPWATPVDVGQLEILPDFGFFINFKVDVAYISPLGRMRDHIGRIPLADLVGYPYIELALQRAKEEYTMWLSDVQRLAFDGKCFHGPTGSMIYTWRFLPQKFCVQYAALREILVILDNKMEPELENLLPADCGTTEEIGTMDCISGSFDRLYKEALVDSSKWWEHKVNLNFMRVDPTASSRRKTWVKRVMGW</sequence>
<evidence type="ECO:0000313" key="2">
    <source>
        <dbReference type="EMBL" id="KUJ12651.1"/>
    </source>
</evidence>
<evidence type="ECO:0000313" key="3">
    <source>
        <dbReference type="Proteomes" id="UP000070700"/>
    </source>
</evidence>
<dbReference type="OrthoDB" id="3553482at2759"/>
<gene>
    <name evidence="2" type="ORF">LY89DRAFT_673599</name>
</gene>
<dbReference type="KEGG" id="psco:LY89DRAFT_673599"/>
<dbReference type="AlphaFoldDB" id="A0A194WXE6"/>
<feature type="domain" description="2EXR" evidence="1">
    <location>
        <begin position="102"/>
        <end position="188"/>
    </location>
</feature>